<comment type="function">
    <text evidence="11">Protein L1 is also a translational repressor protein, it controls the translation of its operon by binding to its mRNA.</text>
</comment>
<evidence type="ECO:0000256" key="11">
    <source>
        <dbReference type="HAMAP-Rule" id="MF_01318"/>
    </source>
</evidence>
<dbReference type="InterPro" id="IPR028364">
    <property type="entry name" value="Ribosomal_uL1/biogenesis"/>
</dbReference>
<keyword evidence="3 11" id="KW-0678">Repressor</keyword>
<sequence>MPPPRLKEREVKEAIKKALDSPSRNFLESVDIIIVFKGLDLKRDLSARISDVLELPAPRKSKKPKICVIGTGGVLVKAREAKADTILSKEDLDKIKDDKRALKKLAQQHDFFLVSTDILPTVGRILGPILGPRGKTPIPVRFPQDDVAAIMEKMRRSIRLRMRDQPVLQVSIGTRDMSTEDLYKNFQAVMDYLSKKYHNLDQIIKDIYFKTTMGPPVKVAI</sequence>
<evidence type="ECO:0000313" key="12">
    <source>
        <dbReference type="EMBL" id="AOZ55987.1"/>
    </source>
</evidence>
<dbReference type="SUPFAM" id="SSF56808">
    <property type="entry name" value="Ribosomal protein L1"/>
    <property type="match status" value="1"/>
</dbReference>
<keyword evidence="6 11" id="KW-0810">Translation regulation</keyword>
<dbReference type="GO" id="GO:0003735">
    <property type="term" value="F:structural constituent of ribosome"/>
    <property type="evidence" value="ECO:0007669"/>
    <property type="project" value="InterPro"/>
</dbReference>
<name>A0A1L2JJW5_9CREN</name>
<evidence type="ECO:0000256" key="6">
    <source>
        <dbReference type="ARBA" id="ARBA00022845"/>
    </source>
</evidence>
<evidence type="ECO:0000256" key="8">
    <source>
        <dbReference type="ARBA" id="ARBA00022980"/>
    </source>
</evidence>
<dbReference type="GO" id="GO:0019843">
    <property type="term" value="F:rRNA binding"/>
    <property type="evidence" value="ECO:0007669"/>
    <property type="project" value="UniProtKB-UniRule"/>
</dbReference>
<dbReference type="Gene3D" id="3.40.50.790">
    <property type="match status" value="1"/>
</dbReference>
<dbReference type="GO" id="GO:0000049">
    <property type="term" value="F:tRNA binding"/>
    <property type="evidence" value="ECO:0007669"/>
    <property type="project" value="UniProtKB-KW"/>
</dbReference>
<dbReference type="PANTHER" id="PTHR36427:SF3">
    <property type="entry name" value="LARGE RIBOSOMAL SUBUNIT PROTEIN UL1M"/>
    <property type="match status" value="1"/>
</dbReference>
<evidence type="ECO:0000256" key="5">
    <source>
        <dbReference type="ARBA" id="ARBA00022730"/>
    </source>
</evidence>
<dbReference type="InterPro" id="IPR023674">
    <property type="entry name" value="Ribosomal_uL1-like"/>
</dbReference>
<dbReference type="EMBL" id="KX764900">
    <property type="protein sequence ID" value="AOZ55987.1"/>
    <property type="molecule type" value="Genomic_DNA"/>
</dbReference>
<dbReference type="Gene3D" id="3.30.190.20">
    <property type="match status" value="1"/>
</dbReference>
<dbReference type="CDD" id="cd00403">
    <property type="entry name" value="Ribosomal_L1"/>
    <property type="match status" value="1"/>
</dbReference>
<proteinExistence type="inferred from homology"/>
<dbReference type="GO" id="GO:0015934">
    <property type="term" value="C:large ribosomal subunit"/>
    <property type="evidence" value="ECO:0007669"/>
    <property type="project" value="InterPro"/>
</dbReference>
<dbReference type="InterPro" id="IPR023669">
    <property type="entry name" value="Ribosomal_uL1_arc"/>
</dbReference>
<evidence type="ECO:0000256" key="3">
    <source>
        <dbReference type="ARBA" id="ARBA00022491"/>
    </source>
</evidence>
<protein>
    <recommendedName>
        <fullName evidence="11">Large ribosomal subunit protein uL1</fullName>
    </recommendedName>
</protein>
<keyword evidence="5 11" id="KW-0699">rRNA-binding</keyword>
<evidence type="ECO:0000256" key="10">
    <source>
        <dbReference type="ARBA" id="ARBA00045545"/>
    </source>
</evidence>
<evidence type="ECO:0000256" key="9">
    <source>
        <dbReference type="ARBA" id="ARBA00023274"/>
    </source>
</evidence>
<dbReference type="NCBIfam" id="NF003244">
    <property type="entry name" value="PRK04203.1"/>
    <property type="match status" value="1"/>
</dbReference>
<keyword evidence="8 11" id="KW-0689">Ribosomal protein</keyword>
<dbReference type="PIRSF" id="PIRSF002155">
    <property type="entry name" value="Ribosomal_L1"/>
    <property type="match status" value="1"/>
</dbReference>
<evidence type="ECO:0000256" key="1">
    <source>
        <dbReference type="ARBA" id="ARBA00010531"/>
    </source>
</evidence>
<reference evidence="12" key="1">
    <citation type="journal article" date="2017" name="Nature">
        <title>Metagenomic exploration of ASGARD archaea illuminates the origin of cellular complexity in eukaryotes.</title>
        <authorList>
            <person name="Zaremba-Niedzwiedzka K."/>
            <person name="Caceres E.F."/>
            <person name="Saw J.H.W."/>
            <person name="Backstrom D."/>
            <person name="Juzokaite L."/>
            <person name="Vancaester E."/>
            <person name="Seitz K.W."/>
            <person name="Anantharaman K."/>
            <person name="Starnawski P."/>
            <person name="Kjeldsen K.U."/>
            <person name="Stott M.B."/>
            <person name="Nunoura T."/>
            <person name="Banfield J.F."/>
            <person name="Schramm A."/>
            <person name="Baker B.J."/>
            <person name="Spang A."/>
            <person name="Ettema T.J.G."/>
        </authorList>
    </citation>
    <scope>NUCLEOTIDE SEQUENCE</scope>
    <source>
        <strain evidence="12">TIV_3</strain>
    </source>
</reference>
<accession>A0A1L2JJW5</accession>
<dbReference type="InterPro" id="IPR016095">
    <property type="entry name" value="Ribosomal_uL1_3-a/b-sand"/>
</dbReference>
<dbReference type="GO" id="GO:0006412">
    <property type="term" value="P:translation"/>
    <property type="evidence" value="ECO:0007669"/>
    <property type="project" value="UniProtKB-UniRule"/>
</dbReference>
<organism evidence="12">
    <name type="scientific">uncultured korarchaeote</name>
    <dbReference type="NCBI Taxonomy" id="161241"/>
    <lineage>
        <taxon>Archaea</taxon>
        <taxon>Thermoproteota</taxon>
        <taxon>environmental samples</taxon>
    </lineage>
</organism>
<dbReference type="GO" id="GO:0006417">
    <property type="term" value="P:regulation of translation"/>
    <property type="evidence" value="ECO:0007669"/>
    <property type="project" value="UniProtKB-KW"/>
</dbReference>
<comment type="similarity">
    <text evidence="1 11">Belongs to the universal ribosomal protein uL1 family.</text>
</comment>
<keyword evidence="9 11" id="KW-0687">Ribonucleoprotein</keyword>
<evidence type="ECO:0000256" key="2">
    <source>
        <dbReference type="ARBA" id="ARBA00011838"/>
    </source>
</evidence>
<keyword evidence="4 11" id="KW-0820">tRNA-binding</keyword>
<dbReference type="HAMAP" id="MF_01318_A">
    <property type="entry name" value="Ribosomal_uL1_A"/>
    <property type="match status" value="1"/>
</dbReference>
<evidence type="ECO:0000256" key="7">
    <source>
        <dbReference type="ARBA" id="ARBA00022884"/>
    </source>
</evidence>
<comment type="function">
    <text evidence="10">Probably involved in E site tRNA release. Binds directly to 23S rRNA.</text>
</comment>
<dbReference type="InterPro" id="IPR002143">
    <property type="entry name" value="Ribosomal_uL1"/>
</dbReference>
<keyword evidence="7 11" id="KW-0694">RNA-binding</keyword>
<dbReference type="PANTHER" id="PTHR36427">
    <property type="entry name" value="54S RIBOSOMAL PROTEIN L1, MITOCHONDRIAL"/>
    <property type="match status" value="1"/>
</dbReference>
<dbReference type="Pfam" id="PF00687">
    <property type="entry name" value="Ribosomal_L1"/>
    <property type="match status" value="1"/>
</dbReference>
<evidence type="ECO:0000256" key="4">
    <source>
        <dbReference type="ARBA" id="ARBA00022555"/>
    </source>
</evidence>
<gene>
    <name evidence="11" type="primary">rpl1</name>
</gene>
<comment type="function">
    <text evidence="11">Binds directly to 23S rRNA. Probably involved in E site tRNA release.</text>
</comment>
<dbReference type="AlphaFoldDB" id="A0A1L2JJW5"/>
<dbReference type="FunFam" id="3.40.50.790:FF:000005">
    <property type="entry name" value="50S ribosomal protein L1"/>
    <property type="match status" value="1"/>
</dbReference>
<comment type="subunit">
    <text evidence="2 11">Part of the 50S ribosomal subunit.</text>
</comment>